<reference evidence="13" key="3">
    <citation type="submission" date="2017-01" db="EMBL/GenBank/DDBJ databases">
        <authorList>
            <person name="Mah S.A."/>
            <person name="Swanson W.J."/>
            <person name="Moy G.W."/>
            <person name="Vacquier V.D."/>
        </authorList>
    </citation>
    <scope>NUCLEOTIDE SEQUENCE [LARGE SCALE GENOMIC DNA]</scope>
    <source>
        <strain evidence="13">65</strain>
    </source>
</reference>
<keyword evidence="4 11" id="KW-0812">Transmembrane</keyword>
<dbReference type="GO" id="GO:0003924">
    <property type="term" value="F:GTPase activity"/>
    <property type="evidence" value="ECO:0007669"/>
    <property type="project" value="TreeGrafter"/>
</dbReference>
<keyword evidence="9 11" id="KW-0472">Membrane</keyword>
<evidence type="ECO:0000313" key="14">
    <source>
        <dbReference type="Proteomes" id="UP000189513"/>
    </source>
</evidence>
<sequence length="259" mass="28575">MVDITVYLATVLVILSSLVLVFLHQRNSATPFIPALGGSTNTQPTFIICGPSNSGKTTYFHWLTYGKILPTVTSQEPNVHTRFGLPSTTRGTSSATNFKLIEFPGHNKLHSLLLDEIKTSKNIHGLVFMIDATLDQAKLIEAAHFLYKVLLVTERRPGGVDILIACNKTDLFSARQPAKIKEVLEKEIDAYRKLQSANVSKVEGDSNAADDEDEIELGAHAGAFKFEQMDGNLDVIGGSALKQKVEKWDCWIDERAVNF</sequence>
<keyword evidence="10 13" id="KW-0675">Receptor</keyword>
<comment type="subcellular location">
    <subcellularLocation>
        <location evidence="1">Endoplasmic reticulum membrane</location>
        <topology evidence="1">Single-pass membrane protein</topology>
    </subcellularLocation>
</comment>
<dbReference type="PANTHER" id="PTHR45909">
    <property type="entry name" value="ADP-RIBOSYLATION FACTOR-RELATED PROTEIN 1"/>
    <property type="match status" value="1"/>
</dbReference>
<dbReference type="EMBL" id="MPUK01000009">
    <property type="protein sequence ID" value="ONH65785.1"/>
    <property type="molecule type" value="Genomic_DNA"/>
</dbReference>
<dbReference type="PANTHER" id="PTHR45909:SF1">
    <property type="entry name" value="ADP-RIBOSYLATION FACTOR-RELATED PROTEIN 1"/>
    <property type="match status" value="1"/>
</dbReference>
<proteinExistence type="inferred from homology"/>
<evidence type="ECO:0000256" key="7">
    <source>
        <dbReference type="ARBA" id="ARBA00022989"/>
    </source>
</evidence>
<evidence type="ECO:0000256" key="10">
    <source>
        <dbReference type="ARBA" id="ARBA00023170"/>
    </source>
</evidence>
<comment type="similarity">
    <text evidence="2">Belongs to the SRP receptor beta subunit family.</text>
</comment>
<evidence type="ECO:0000256" key="11">
    <source>
        <dbReference type="SAM" id="Phobius"/>
    </source>
</evidence>
<gene>
    <name evidence="13" type="ORF">BON22_4372</name>
    <name evidence="12" type="ORF">CYFA0S_26e00430g</name>
</gene>
<evidence type="ECO:0000256" key="8">
    <source>
        <dbReference type="ARBA" id="ARBA00023134"/>
    </source>
</evidence>
<dbReference type="SUPFAM" id="SSF52540">
    <property type="entry name" value="P-loop containing nucleoside triphosphate hydrolases"/>
    <property type="match status" value="1"/>
</dbReference>
<reference evidence="12" key="1">
    <citation type="journal article" date="2014" name="Genome Announc.">
        <title>Genome sequence of the yeast Cyberlindnera fabianii (Hansenula fabianii).</title>
        <authorList>
            <person name="Freel K.C."/>
            <person name="Sarilar V."/>
            <person name="Neuveglise C."/>
            <person name="Devillers H."/>
            <person name="Friedrich A."/>
            <person name="Schacherer J."/>
        </authorList>
    </citation>
    <scope>NUCLEOTIDE SEQUENCE</scope>
    <source>
        <strain evidence="12">YJS4271</strain>
    </source>
</reference>
<dbReference type="GO" id="GO:0005789">
    <property type="term" value="C:endoplasmic reticulum membrane"/>
    <property type="evidence" value="ECO:0007669"/>
    <property type="project" value="UniProtKB-SubCell"/>
</dbReference>
<evidence type="ECO:0000313" key="13">
    <source>
        <dbReference type="EMBL" id="ONH65785.1"/>
    </source>
</evidence>
<dbReference type="InterPro" id="IPR027417">
    <property type="entry name" value="P-loop_NTPase"/>
</dbReference>
<dbReference type="GO" id="GO:0043001">
    <property type="term" value="P:Golgi to plasma membrane protein transport"/>
    <property type="evidence" value="ECO:0007669"/>
    <property type="project" value="TreeGrafter"/>
</dbReference>
<feature type="transmembrane region" description="Helical" evidence="11">
    <location>
        <begin position="6"/>
        <end position="23"/>
    </location>
</feature>
<dbReference type="Pfam" id="PF09439">
    <property type="entry name" value="SRPRB"/>
    <property type="match status" value="1"/>
</dbReference>
<dbReference type="EMBL" id="LK052911">
    <property type="protein sequence ID" value="CDR46819.1"/>
    <property type="molecule type" value="Genomic_DNA"/>
</dbReference>
<dbReference type="Proteomes" id="UP000189513">
    <property type="component" value="Unassembled WGS sequence"/>
</dbReference>
<keyword evidence="5" id="KW-0547">Nucleotide-binding</keyword>
<dbReference type="STRING" id="36022.A0A061BA54"/>
<dbReference type="VEuPathDB" id="FungiDB:BON22_4372"/>
<evidence type="ECO:0000256" key="9">
    <source>
        <dbReference type="ARBA" id="ARBA00023136"/>
    </source>
</evidence>
<dbReference type="Gene3D" id="3.40.50.300">
    <property type="entry name" value="P-loop containing nucleotide triphosphate hydrolases"/>
    <property type="match status" value="1"/>
</dbReference>
<keyword evidence="6" id="KW-0256">Endoplasmic reticulum</keyword>
<evidence type="ECO:0000256" key="5">
    <source>
        <dbReference type="ARBA" id="ARBA00022741"/>
    </source>
</evidence>
<evidence type="ECO:0000256" key="2">
    <source>
        <dbReference type="ARBA" id="ARBA00005619"/>
    </source>
</evidence>
<evidence type="ECO:0000256" key="1">
    <source>
        <dbReference type="ARBA" id="ARBA00004389"/>
    </source>
</evidence>
<dbReference type="AlphaFoldDB" id="A0A061BA54"/>
<evidence type="ECO:0000256" key="6">
    <source>
        <dbReference type="ARBA" id="ARBA00022824"/>
    </source>
</evidence>
<dbReference type="GO" id="GO:0034067">
    <property type="term" value="P:protein localization to Golgi apparatus"/>
    <property type="evidence" value="ECO:0007669"/>
    <property type="project" value="TreeGrafter"/>
</dbReference>
<keyword evidence="8" id="KW-0342">GTP-binding</keyword>
<keyword evidence="14" id="KW-1185">Reference proteome</keyword>
<evidence type="ECO:0000256" key="4">
    <source>
        <dbReference type="ARBA" id="ARBA00022692"/>
    </source>
</evidence>
<dbReference type="InterPro" id="IPR024156">
    <property type="entry name" value="Small_GTPase_ARF"/>
</dbReference>
<protein>
    <recommendedName>
        <fullName evidence="3">Signal recognition particle receptor subunit beta</fullName>
    </recommendedName>
</protein>
<dbReference type="CDD" id="cd04105">
    <property type="entry name" value="SR_beta"/>
    <property type="match status" value="1"/>
</dbReference>
<reference evidence="14" key="2">
    <citation type="journal article" date="2017" name="Genome Announc.">
        <title>Genome sequences of Cyberlindnera fabianii 65, Pichia kudriavzevii 129, and Saccharomyces cerevisiae 131 isolated from fermented masau fruits in Zimbabwe.</title>
        <authorList>
            <person name="van Rijswijck I.M.H."/>
            <person name="Derks M.F.L."/>
            <person name="Abee T."/>
            <person name="de Ridder D."/>
            <person name="Smid E.J."/>
        </authorList>
    </citation>
    <scope>NUCLEOTIDE SEQUENCE [LARGE SCALE GENOMIC DNA]</scope>
    <source>
        <strain evidence="14">65</strain>
    </source>
</reference>
<dbReference type="InterPro" id="IPR019009">
    <property type="entry name" value="SRP_receptor_beta_su"/>
</dbReference>
<dbReference type="GO" id="GO:0005794">
    <property type="term" value="C:Golgi apparatus"/>
    <property type="evidence" value="ECO:0007669"/>
    <property type="project" value="TreeGrafter"/>
</dbReference>
<evidence type="ECO:0000256" key="3">
    <source>
        <dbReference type="ARBA" id="ARBA00020256"/>
    </source>
</evidence>
<accession>A0A061BA54</accession>
<dbReference type="GO" id="GO:0006886">
    <property type="term" value="P:intracellular protein transport"/>
    <property type="evidence" value="ECO:0007669"/>
    <property type="project" value="TreeGrafter"/>
</dbReference>
<dbReference type="GO" id="GO:0005525">
    <property type="term" value="F:GTP binding"/>
    <property type="evidence" value="ECO:0007669"/>
    <property type="project" value="UniProtKB-KW"/>
</dbReference>
<dbReference type="OrthoDB" id="41266at2759"/>
<organism evidence="12">
    <name type="scientific">Cyberlindnera fabianii</name>
    <name type="common">Yeast</name>
    <name type="synonym">Hansenula fabianii</name>
    <dbReference type="NCBI Taxonomy" id="36022"/>
    <lineage>
        <taxon>Eukaryota</taxon>
        <taxon>Fungi</taxon>
        <taxon>Dikarya</taxon>
        <taxon>Ascomycota</taxon>
        <taxon>Saccharomycotina</taxon>
        <taxon>Saccharomycetes</taxon>
        <taxon>Phaffomycetales</taxon>
        <taxon>Phaffomycetaceae</taxon>
        <taxon>Cyberlindnera</taxon>
    </lineage>
</organism>
<dbReference type="OMA" id="CWIDERA"/>
<name>A0A061BA54_CYBFA</name>
<keyword evidence="7 11" id="KW-1133">Transmembrane helix</keyword>
<evidence type="ECO:0000313" key="12">
    <source>
        <dbReference type="EMBL" id="CDR46819.1"/>
    </source>
</evidence>